<keyword evidence="10" id="KW-0460">Magnesium</keyword>
<dbReference type="Pfam" id="PF00162">
    <property type="entry name" value="PGK"/>
    <property type="match status" value="1"/>
</dbReference>
<dbReference type="GO" id="GO:0043531">
    <property type="term" value="F:ADP binding"/>
    <property type="evidence" value="ECO:0007669"/>
    <property type="project" value="TreeGrafter"/>
</dbReference>
<dbReference type="PANTHER" id="PTHR11406">
    <property type="entry name" value="PHOSPHOGLYCERATE KINASE"/>
    <property type="match status" value="1"/>
</dbReference>
<proteinExistence type="inferred from homology"/>
<evidence type="ECO:0000256" key="6">
    <source>
        <dbReference type="ARBA" id="ARBA00022679"/>
    </source>
</evidence>
<keyword evidence="6 11" id="KW-0808">Transferase</keyword>
<evidence type="ECO:0000313" key="13">
    <source>
        <dbReference type="EMBL" id="KAF5942214.1"/>
    </source>
</evidence>
<evidence type="ECO:0000313" key="14">
    <source>
        <dbReference type="Proteomes" id="UP000593564"/>
    </source>
</evidence>
<organism evidence="13 14">
    <name type="scientific">Camellia sinensis</name>
    <name type="common">Tea plant</name>
    <name type="synonym">Thea sinensis</name>
    <dbReference type="NCBI Taxonomy" id="4442"/>
    <lineage>
        <taxon>Eukaryota</taxon>
        <taxon>Viridiplantae</taxon>
        <taxon>Streptophyta</taxon>
        <taxon>Embryophyta</taxon>
        <taxon>Tracheophyta</taxon>
        <taxon>Spermatophyta</taxon>
        <taxon>Magnoliopsida</taxon>
        <taxon>eudicotyledons</taxon>
        <taxon>Gunneridae</taxon>
        <taxon>Pentapetalae</taxon>
        <taxon>asterids</taxon>
        <taxon>Ericales</taxon>
        <taxon>Theaceae</taxon>
        <taxon>Camellia</taxon>
    </lineage>
</organism>
<dbReference type="GO" id="GO:0006094">
    <property type="term" value="P:gluconeogenesis"/>
    <property type="evidence" value="ECO:0007669"/>
    <property type="project" value="TreeGrafter"/>
</dbReference>
<reference evidence="14" key="1">
    <citation type="journal article" date="2020" name="Nat. Commun.">
        <title>Genome assembly of wild tea tree DASZ reveals pedigree and selection history of tea varieties.</title>
        <authorList>
            <person name="Zhang W."/>
            <person name="Zhang Y."/>
            <person name="Qiu H."/>
            <person name="Guo Y."/>
            <person name="Wan H."/>
            <person name="Zhang X."/>
            <person name="Scossa F."/>
            <person name="Alseekh S."/>
            <person name="Zhang Q."/>
            <person name="Wang P."/>
            <person name="Xu L."/>
            <person name="Schmidt M.H."/>
            <person name="Jia X."/>
            <person name="Li D."/>
            <person name="Zhu A."/>
            <person name="Guo F."/>
            <person name="Chen W."/>
            <person name="Ni D."/>
            <person name="Usadel B."/>
            <person name="Fernie A.R."/>
            <person name="Wen W."/>
        </authorList>
    </citation>
    <scope>NUCLEOTIDE SEQUENCE [LARGE SCALE GENOMIC DNA]</scope>
    <source>
        <strain evidence="14">cv. G240</strain>
    </source>
</reference>
<evidence type="ECO:0000256" key="10">
    <source>
        <dbReference type="ARBA" id="ARBA00022842"/>
    </source>
</evidence>
<comment type="caution">
    <text evidence="13">The sequence shown here is derived from an EMBL/GenBank/DDBJ whole genome shotgun (WGS) entry which is preliminary data.</text>
</comment>
<dbReference type="GO" id="GO:0006096">
    <property type="term" value="P:glycolytic process"/>
    <property type="evidence" value="ECO:0007669"/>
    <property type="project" value="InterPro"/>
</dbReference>
<gene>
    <name evidence="13" type="ORF">HYC85_019856</name>
</gene>
<keyword evidence="7" id="KW-0547">Nucleotide-binding</keyword>
<dbReference type="SUPFAM" id="SSF53748">
    <property type="entry name" value="Phosphoglycerate kinase"/>
    <property type="match status" value="1"/>
</dbReference>
<dbReference type="PRINTS" id="PR00477">
    <property type="entry name" value="PHGLYCKINASE"/>
</dbReference>
<evidence type="ECO:0000256" key="11">
    <source>
        <dbReference type="RuleBase" id="RU000532"/>
    </source>
</evidence>
<dbReference type="InterPro" id="IPR036043">
    <property type="entry name" value="Phosphoglycerate_kinase_sf"/>
</dbReference>
<comment type="similarity">
    <text evidence="4 11">Belongs to the phosphoglycerate kinase family.</text>
</comment>
<name>A0A7J7GS15_CAMSI</name>
<dbReference type="InterPro" id="IPR015824">
    <property type="entry name" value="Phosphoglycerate_kinase_N"/>
</dbReference>
<dbReference type="InterPro" id="IPR001576">
    <property type="entry name" value="Phosphoglycerate_kinase"/>
</dbReference>
<evidence type="ECO:0000256" key="7">
    <source>
        <dbReference type="ARBA" id="ARBA00022741"/>
    </source>
</evidence>
<dbReference type="EMBL" id="JACBKZ010000009">
    <property type="protein sequence ID" value="KAF5942214.1"/>
    <property type="molecule type" value="Genomic_DNA"/>
</dbReference>
<evidence type="ECO:0000256" key="4">
    <source>
        <dbReference type="ARBA" id="ARBA00008982"/>
    </source>
</evidence>
<keyword evidence="8 11" id="KW-0418">Kinase</keyword>
<dbReference type="GO" id="GO:0005829">
    <property type="term" value="C:cytosol"/>
    <property type="evidence" value="ECO:0007669"/>
    <property type="project" value="TreeGrafter"/>
</dbReference>
<comment type="catalytic activity">
    <reaction evidence="1 11">
        <text>(2R)-3-phosphoglycerate + ATP = (2R)-3-phospho-glyceroyl phosphate + ADP</text>
        <dbReference type="Rhea" id="RHEA:14801"/>
        <dbReference type="ChEBI" id="CHEBI:30616"/>
        <dbReference type="ChEBI" id="CHEBI:57604"/>
        <dbReference type="ChEBI" id="CHEBI:58272"/>
        <dbReference type="ChEBI" id="CHEBI:456216"/>
        <dbReference type="EC" id="2.7.2.3"/>
    </reaction>
</comment>
<keyword evidence="14" id="KW-1185">Reference proteome</keyword>
<evidence type="ECO:0000256" key="5">
    <source>
        <dbReference type="ARBA" id="ARBA00013061"/>
    </source>
</evidence>
<evidence type="ECO:0000256" key="12">
    <source>
        <dbReference type="RuleBase" id="RU000696"/>
    </source>
</evidence>
<dbReference type="GO" id="GO:0004618">
    <property type="term" value="F:phosphoglycerate kinase activity"/>
    <property type="evidence" value="ECO:0007669"/>
    <property type="project" value="UniProtKB-EC"/>
</dbReference>
<evidence type="ECO:0000256" key="8">
    <source>
        <dbReference type="ARBA" id="ARBA00022777"/>
    </source>
</evidence>
<evidence type="ECO:0000256" key="1">
    <source>
        <dbReference type="ARBA" id="ARBA00000642"/>
    </source>
</evidence>
<dbReference type="AlphaFoldDB" id="A0A7J7GS15"/>
<accession>A0A7J7GS15</accession>
<comment type="subunit">
    <text evidence="12">Monomer.</text>
</comment>
<comment type="cofactor">
    <cofactor evidence="2">
        <name>Mg(2+)</name>
        <dbReference type="ChEBI" id="CHEBI:18420"/>
    </cofactor>
</comment>
<evidence type="ECO:0000256" key="9">
    <source>
        <dbReference type="ARBA" id="ARBA00022840"/>
    </source>
</evidence>
<dbReference type="Gene3D" id="3.40.50.1260">
    <property type="entry name" value="Phosphoglycerate kinase, N-terminal domain"/>
    <property type="match status" value="1"/>
</dbReference>
<dbReference type="Proteomes" id="UP000593564">
    <property type="component" value="Unassembled WGS sequence"/>
</dbReference>
<evidence type="ECO:0000256" key="2">
    <source>
        <dbReference type="ARBA" id="ARBA00001946"/>
    </source>
</evidence>
<comment type="pathway">
    <text evidence="3">Carbohydrate biosynthesis; Calvin cycle.</text>
</comment>
<reference evidence="13 14" key="2">
    <citation type="submission" date="2020-07" db="EMBL/GenBank/DDBJ databases">
        <title>Genome assembly of wild tea tree DASZ reveals pedigree and selection history of tea varieties.</title>
        <authorList>
            <person name="Zhang W."/>
        </authorList>
    </citation>
    <scope>NUCLEOTIDE SEQUENCE [LARGE SCALE GENOMIC DNA]</scope>
    <source>
        <strain evidence="14">cv. G240</strain>
        <tissue evidence="13">Leaf</tissue>
    </source>
</reference>
<dbReference type="GO" id="GO:0005524">
    <property type="term" value="F:ATP binding"/>
    <property type="evidence" value="ECO:0007669"/>
    <property type="project" value="UniProtKB-KW"/>
</dbReference>
<dbReference type="PANTHER" id="PTHR11406:SF23">
    <property type="entry name" value="PHOSPHOGLYCERATE KINASE 1, CHLOROPLASTIC-RELATED"/>
    <property type="match status" value="1"/>
</dbReference>
<keyword evidence="9" id="KW-0067">ATP-binding</keyword>
<dbReference type="EC" id="2.7.2.3" evidence="5 11"/>
<evidence type="ECO:0000256" key="3">
    <source>
        <dbReference type="ARBA" id="ARBA00005215"/>
    </source>
</evidence>
<protein>
    <recommendedName>
        <fullName evidence="5 11">Phosphoglycerate kinase</fullName>
        <ecNumber evidence="5 11">2.7.2.3</ecNumber>
    </recommendedName>
</protein>
<sequence length="226" mass="24378">MDTLEHHRLSEIITGHLEWSSAKRYALGQTCFAGRHPKLPAGQFFLLKPAADSSRGQNKAWQFEFGDPEARRVAETSGNSKRTQTWMITGCSNGDVQVLRMVKNGAIAKKLDELSGKGVTTIIGGGDSVAAVEKVGAADVMSHISTGGGASLELLEGKELTGVLALDEATLVTAPKSMMLEKAIRELEKMVAESRPPTMEVQDADISSQAVKRRLPHEVKQKLAKV</sequence>